<organism evidence="3 4">
    <name type="scientific">Hymenobacter telluris</name>
    <dbReference type="NCBI Taxonomy" id="2816474"/>
    <lineage>
        <taxon>Bacteria</taxon>
        <taxon>Pseudomonadati</taxon>
        <taxon>Bacteroidota</taxon>
        <taxon>Cytophagia</taxon>
        <taxon>Cytophagales</taxon>
        <taxon>Hymenobacteraceae</taxon>
        <taxon>Hymenobacter</taxon>
    </lineage>
</organism>
<feature type="coiled-coil region" evidence="1">
    <location>
        <begin position="436"/>
        <end position="469"/>
    </location>
</feature>
<comment type="caution">
    <text evidence="3">The sequence shown here is derived from an EMBL/GenBank/DDBJ whole genome shotgun (WGS) entry which is preliminary data.</text>
</comment>
<feature type="transmembrane region" description="Helical" evidence="2">
    <location>
        <begin position="160"/>
        <end position="180"/>
    </location>
</feature>
<feature type="coiled-coil region" evidence="1">
    <location>
        <begin position="370"/>
        <end position="397"/>
    </location>
</feature>
<dbReference type="Proteomes" id="UP000664144">
    <property type="component" value="Unassembled WGS sequence"/>
</dbReference>
<evidence type="ECO:0008006" key="5">
    <source>
        <dbReference type="Google" id="ProtNLM"/>
    </source>
</evidence>
<evidence type="ECO:0000256" key="1">
    <source>
        <dbReference type="SAM" id="Coils"/>
    </source>
</evidence>
<keyword evidence="2" id="KW-1133">Transmembrane helix</keyword>
<dbReference type="EMBL" id="JAFLQZ010000005">
    <property type="protein sequence ID" value="MBO0358288.1"/>
    <property type="molecule type" value="Genomic_DNA"/>
</dbReference>
<evidence type="ECO:0000313" key="4">
    <source>
        <dbReference type="Proteomes" id="UP000664144"/>
    </source>
</evidence>
<sequence length="503" mass="57116">MVLQIIEILLILGLIAWQVYIFIGNRRLIERVQTMYPSTNQMGVEQTTISDFNETLEYDAVTATSTSPEFSRIVTDTNDYLRANIGAAAEFNTLRDISEREAALLDAEIEAQISTPLYLGLLGTFAGAILGLLALVNPFGATDVTDPAASSFNNDDVTHFLGGVLIAMCGSLFGLGFTLWGNQLLKSARATRDRLKNGYYNFLQKALLPKLNSDMQRSMNSLQNVLDAFNEKFFSKVQDDFMTRIADFLPRVTENISIQKDFLEKLQQIGYTELANATIKVFDRVDKSAGSFEKFLGYQEALNVSVEKGAETVTTITALLNRLTALEQSLNQVPGYLQEHDNRVREQARFFGEHHALLRNISQGVNQALNEDATLMRAALDQRREEFEKQAQAAHAQWSAHFRQLNKDNIYEKIVEYMSPFQQLPTQQMQLNRLQEDQARRNTEALQAMQRQLEQNQQIQARLLQQTDRTQDLLDRILEPNWFQRTILGKKTPPRRSDGSSPR</sequence>
<evidence type="ECO:0000313" key="3">
    <source>
        <dbReference type="EMBL" id="MBO0358288.1"/>
    </source>
</evidence>
<keyword evidence="2" id="KW-0472">Membrane</keyword>
<accession>A0A939JCW9</accession>
<keyword evidence="1" id="KW-0175">Coiled coil</keyword>
<feature type="transmembrane region" description="Helical" evidence="2">
    <location>
        <begin position="6"/>
        <end position="23"/>
    </location>
</feature>
<reference evidence="3" key="1">
    <citation type="submission" date="2021-03" db="EMBL/GenBank/DDBJ databases">
        <authorList>
            <person name="Kim M.K."/>
        </authorList>
    </citation>
    <scope>NUCLEOTIDE SEQUENCE</scope>
    <source>
        <strain evidence="3">BT186</strain>
    </source>
</reference>
<proteinExistence type="predicted"/>
<name>A0A939JCW9_9BACT</name>
<gene>
    <name evidence="3" type="ORF">J0X19_10065</name>
</gene>
<keyword evidence="2" id="KW-0812">Transmembrane</keyword>
<protein>
    <recommendedName>
        <fullName evidence="5">MotA/TolQ/ExbB proton channel domain-containing protein</fullName>
    </recommendedName>
</protein>
<keyword evidence="4" id="KW-1185">Reference proteome</keyword>
<evidence type="ECO:0000256" key="2">
    <source>
        <dbReference type="SAM" id="Phobius"/>
    </source>
</evidence>
<dbReference type="AlphaFoldDB" id="A0A939JCW9"/>
<feature type="transmembrane region" description="Helical" evidence="2">
    <location>
        <begin position="117"/>
        <end position="140"/>
    </location>
</feature>
<dbReference type="RefSeq" id="WP_206984227.1">
    <property type="nucleotide sequence ID" value="NZ_JAFLQZ010000005.1"/>
</dbReference>